<organism evidence="3 4">
    <name type="scientific">Aspergillus novoparasiticus</name>
    <dbReference type="NCBI Taxonomy" id="986946"/>
    <lineage>
        <taxon>Eukaryota</taxon>
        <taxon>Fungi</taxon>
        <taxon>Dikarya</taxon>
        <taxon>Ascomycota</taxon>
        <taxon>Pezizomycotina</taxon>
        <taxon>Eurotiomycetes</taxon>
        <taxon>Eurotiomycetidae</taxon>
        <taxon>Eurotiales</taxon>
        <taxon>Aspergillaceae</taxon>
        <taxon>Aspergillus</taxon>
        <taxon>Aspergillus subgen. Circumdati</taxon>
    </lineage>
</organism>
<gene>
    <name evidence="3" type="ORF">BDV33DRAFT_230026</name>
</gene>
<evidence type="ECO:0000313" key="4">
    <source>
        <dbReference type="Proteomes" id="UP000326799"/>
    </source>
</evidence>
<dbReference type="Pfam" id="PF12520">
    <property type="entry name" value="DUF3723"/>
    <property type="match status" value="1"/>
</dbReference>
<dbReference type="AlphaFoldDB" id="A0A5N6E9U7"/>
<evidence type="ECO:0000313" key="3">
    <source>
        <dbReference type="EMBL" id="KAB8213190.1"/>
    </source>
</evidence>
<evidence type="ECO:0000256" key="2">
    <source>
        <dbReference type="SAM" id="MobiDB-lite"/>
    </source>
</evidence>
<feature type="coiled-coil region" evidence="1">
    <location>
        <begin position="720"/>
        <end position="747"/>
    </location>
</feature>
<dbReference type="EMBL" id="ML733670">
    <property type="protein sequence ID" value="KAB8213190.1"/>
    <property type="molecule type" value="Genomic_DNA"/>
</dbReference>
<keyword evidence="4" id="KW-1185">Reference proteome</keyword>
<evidence type="ECO:0000256" key="1">
    <source>
        <dbReference type="SAM" id="Coils"/>
    </source>
</evidence>
<protein>
    <submittedName>
        <fullName evidence="3">Uncharacterized protein</fullName>
    </submittedName>
</protein>
<name>A0A5N6E9U7_9EURO</name>
<dbReference type="InterPro" id="IPR022198">
    <property type="entry name" value="DUF3723"/>
</dbReference>
<reference evidence="3 4" key="1">
    <citation type="submission" date="2019-04" db="EMBL/GenBank/DDBJ databases">
        <title>Fungal friends and foes A comparative genomics study of 23 Aspergillus species from section Flavi.</title>
        <authorList>
            <consortium name="DOE Joint Genome Institute"/>
            <person name="Kjaerbolling I."/>
            <person name="Vesth T.C."/>
            <person name="Frisvad J.C."/>
            <person name="Nybo J.L."/>
            <person name="Theobald S."/>
            <person name="Kildgaard S."/>
            <person name="Petersen T.I."/>
            <person name="Kuo A."/>
            <person name="Sato A."/>
            <person name="Lyhne E.K."/>
            <person name="Kogle M.E."/>
            <person name="Wiebenga A."/>
            <person name="Kun R.S."/>
            <person name="Lubbers R.J."/>
            <person name="Makela M.R."/>
            <person name="Barry K."/>
            <person name="Chovatia M."/>
            <person name="Clum A."/>
            <person name="Daum C."/>
            <person name="Haridas S."/>
            <person name="He G."/>
            <person name="LaButti K."/>
            <person name="Lipzen A."/>
            <person name="Mondo S."/>
            <person name="Pangilinan J."/>
            <person name="Riley R."/>
            <person name="Salamov A."/>
            <person name="Simmons B.A."/>
            <person name="Magnuson J.K."/>
            <person name="Henrissat B."/>
            <person name="Mortensen U.H."/>
            <person name="Larsen T.O."/>
            <person name="De vries R.P."/>
            <person name="Grigoriev I.V."/>
            <person name="Machida M."/>
            <person name="Baker S.E."/>
            <person name="Andersen M.R."/>
        </authorList>
    </citation>
    <scope>NUCLEOTIDE SEQUENCE [LARGE SCALE GENOMIC DNA]</scope>
    <source>
        <strain evidence="3 4">CBS 126849</strain>
    </source>
</reference>
<keyword evidence="1" id="KW-0175">Coiled coil</keyword>
<dbReference type="Proteomes" id="UP000326799">
    <property type="component" value="Unassembled WGS sequence"/>
</dbReference>
<proteinExistence type="predicted"/>
<feature type="region of interest" description="Disordered" evidence="2">
    <location>
        <begin position="474"/>
        <end position="498"/>
    </location>
</feature>
<accession>A0A5N6E9U7</accession>
<sequence length="755" mass="86385">MLSSLQSQRADAERKLFVHAQSRFKCSARVRLSSLTYERSFASMMDNRSNSERLKNIMELQGCLRLHSDYHVRVLVDIADWDSNKVRVEARENDTLPELMVPLDYRVVAQDHGSLINAARQQLQWPNDWWVVDIYLTIPPGGNDPIDSNQQKLQGELVRSLREHYPNIRQPPDGLIYERIRYYGGHLGHPRDVQAENDWWAALYNVPKTKKPMYLKTFLNHESFPQAFDSLLPIPGLWKDMHIGSLHTLVYMRCDEPILCALETILQTYLNLMNGHTELLSHIDARSIELLQSRAPKVCEKDMEYLEERMKKGELFPSMHDQTIRDTVWSRLQLVDVPIPTLATFFRDRRYLDVAKKVMGCLFQQDKDNIVTVDQGVSGEYGVGNGESIEHRNRRIRAGLRDLWRFSLQWGFEMVDSHKRRVPRKPTAAELDSILGVTGSAESLDKVQLWRHFFRLARSWGFTVSSSLEVDDNTLAPLPSTTPCDHPEGAGQDEPVQRRSDRYALSSDALEQAWEPSRVTTRLIRRSFFQAFFGYLGSGITGDPMPDLQPDCAEEDVLFFNENANEDMGLEGPQPVNTTPTIAQLPPNEPQVDPVHDVSPIPMLNSTHFLSPTINTVQWGSNPANSQGLPLEVFLPDRPVRSIAIPDREVEVLGFFTQLYTHGFRIVAVDRNQGERDISARDCYPFYHSNNTTAKLTAKLSRGYAVYQPSSPGSKKRKVAESCEEQIKFLDEKVQEWERQKMEARATTLGHLTLP</sequence>